<comment type="caution">
    <text evidence="2">The sequence shown here is derived from an EMBL/GenBank/DDBJ whole genome shotgun (WGS) entry which is preliminary data.</text>
</comment>
<reference evidence="2" key="1">
    <citation type="journal article" date="2014" name="Front. Microbiol.">
        <title>High frequency of phylogenetically diverse reductive dehalogenase-homologous genes in deep subseafloor sedimentary metagenomes.</title>
        <authorList>
            <person name="Kawai M."/>
            <person name="Futagami T."/>
            <person name="Toyoda A."/>
            <person name="Takaki Y."/>
            <person name="Nishi S."/>
            <person name="Hori S."/>
            <person name="Arai W."/>
            <person name="Tsubouchi T."/>
            <person name="Morono Y."/>
            <person name="Uchiyama I."/>
            <person name="Ito T."/>
            <person name="Fujiyama A."/>
            <person name="Inagaki F."/>
            <person name="Takami H."/>
        </authorList>
    </citation>
    <scope>NUCLEOTIDE SEQUENCE</scope>
    <source>
        <strain evidence="2">Expedition CK06-06</strain>
    </source>
</reference>
<dbReference type="Pfam" id="PF05552">
    <property type="entry name" value="MS_channel_1st_1"/>
    <property type="match status" value="1"/>
</dbReference>
<dbReference type="AlphaFoldDB" id="X1PU40"/>
<evidence type="ECO:0000313" key="2">
    <source>
        <dbReference type="EMBL" id="GAI42620.1"/>
    </source>
</evidence>
<keyword evidence="1" id="KW-0472">Membrane</keyword>
<sequence>VRKVISYYPNIFIAALIFVVAVFLADFSQKIVVGTLEKEKITYSRFLGRAIRWAIWLFAILAILYQLRITPSLILAILIGMVATISIALGIAFGLGGKDLAAKILKELEEKFK</sequence>
<dbReference type="InterPro" id="IPR008910">
    <property type="entry name" value="MSC_TM_helix"/>
</dbReference>
<gene>
    <name evidence="2" type="ORF">S06H3_44812</name>
</gene>
<organism evidence="2">
    <name type="scientific">marine sediment metagenome</name>
    <dbReference type="NCBI Taxonomy" id="412755"/>
    <lineage>
        <taxon>unclassified sequences</taxon>
        <taxon>metagenomes</taxon>
        <taxon>ecological metagenomes</taxon>
    </lineage>
</organism>
<keyword evidence="1" id="KW-1133">Transmembrane helix</keyword>
<dbReference type="Gene3D" id="1.10.287.1260">
    <property type="match status" value="1"/>
</dbReference>
<feature type="transmembrane region" description="Helical" evidence="1">
    <location>
        <begin position="46"/>
        <end position="67"/>
    </location>
</feature>
<feature type="transmembrane region" description="Helical" evidence="1">
    <location>
        <begin position="6"/>
        <end position="25"/>
    </location>
</feature>
<protein>
    <submittedName>
        <fullName evidence="2">Uncharacterized protein</fullName>
    </submittedName>
</protein>
<proteinExistence type="predicted"/>
<keyword evidence="1" id="KW-0812">Transmembrane</keyword>
<accession>X1PU40</accession>
<name>X1PU40_9ZZZZ</name>
<dbReference type="EMBL" id="BARV01027910">
    <property type="protein sequence ID" value="GAI42620.1"/>
    <property type="molecule type" value="Genomic_DNA"/>
</dbReference>
<feature type="non-terminal residue" evidence="2">
    <location>
        <position position="1"/>
    </location>
</feature>
<feature type="transmembrane region" description="Helical" evidence="1">
    <location>
        <begin position="73"/>
        <end position="96"/>
    </location>
</feature>
<evidence type="ECO:0000256" key="1">
    <source>
        <dbReference type="SAM" id="Phobius"/>
    </source>
</evidence>